<dbReference type="SUPFAM" id="SSF53067">
    <property type="entry name" value="Actin-like ATPase domain"/>
    <property type="match status" value="2"/>
</dbReference>
<keyword evidence="11 15" id="KW-1133">Transmembrane helix</keyword>
<dbReference type="GO" id="GO:0045127">
    <property type="term" value="F:N-acetylglucosamine kinase activity"/>
    <property type="evidence" value="ECO:0007669"/>
    <property type="project" value="UniProtKB-EC"/>
</dbReference>
<dbReference type="InterPro" id="IPR002731">
    <property type="entry name" value="ATPase_BadF"/>
</dbReference>
<dbReference type="Pfam" id="PF01663">
    <property type="entry name" value="Phosphodiest"/>
    <property type="match status" value="1"/>
</dbReference>
<dbReference type="GO" id="GO:0005789">
    <property type="term" value="C:endoplasmic reticulum membrane"/>
    <property type="evidence" value="ECO:0007669"/>
    <property type="project" value="UniProtKB-SubCell"/>
</dbReference>
<evidence type="ECO:0000256" key="13">
    <source>
        <dbReference type="ARBA" id="ARBA00023180"/>
    </source>
</evidence>
<gene>
    <name evidence="18" type="ORF">DdX_09867</name>
</gene>
<feature type="transmembrane region" description="Helical" evidence="15">
    <location>
        <begin position="638"/>
        <end position="657"/>
    </location>
</feature>
<dbReference type="EMBL" id="JAKKPZ010000020">
    <property type="protein sequence ID" value="KAI1711907.1"/>
    <property type="molecule type" value="Genomic_DNA"/>
</dbReference>
<dbReference type="Gene3D" id="3.40.720.10">
    <property type="entry name" value="Alkaline Phosphatase, subunit A"/>
    <property type="match status" value="1"/>
</dbReference>
<feature type="transmembrane region" description="Helical" evidence="15">
    <location>
        <begin position="416"/>
        <end position="437"/>
    </location>
</feature>
<evidence type="ECO:0000256" key="5">
    <source>
        <dbReference type="ARBA" id="ARBA00012122"/>
    </source>
</evidence>
<feature type="transmembrane region" description="Helical" evidence="15">
    <location>
        <begin position="607"/>
        <end position="626"/>
    </location>
</feature>
<comment type="similarity">
    <text evidence="3">Belongs to the PIGG/PIGN/PIGO family. PIGG subfamily.</text>
</comment>
<feature type="transmembrane region" description="Helical" evidence="15">
    <location>
        <begin position="735"/>
        <end position="753"/>
    </location>
</feature>
<evidence type="ECO:0000256" key="12">
    <source>
        <dbReference type="ARBA" id="ARBA00023136"/>
    </source>
</evidence>
<keyword evidence="13" id="KW-0325">Glycoprotein</keyword>
<evidence type="ECO:0000256" key="4">
    <source>
        <dbReference type="ARBA" id="ARBA00006198"/>
    </source>
</evidence>
<feature type="transmembrane region" description="Helical" evidence="15">
    <location>
        <begin position="472"/>
        <end position="489"/>
    </location>
</feature>
<evidence type="ECO:0000259" key="17">
    <source>
        <dbReference type="Pfam" id="PF19316"/>
    </source>
</evidence>
<dbReference type="Proteomes" id="UP001201812">
    <property type="component" value="Unassembled WGS sequence"/>
</dbReference>
<dbReference type="GO" id="GO:0006506">
    <property type="term" value="P:GPI anchor biosynthetic process"/>
    <property type="evidence" value="ECO:0007669"/>
    <property type="project" value="UniProtKB-KW"/>
</dbReference>
<evidence type="ECO:0000256" key="2">
    <source>
        <dbReference type="ARBA" id="ARBA00004687"/>
    </source>
</evidence>
<evidence type="ECO:0000256" key="15">
    <source>
        <dbReference type="SAM" id="Phobius"/>
    </source>
</evidence>
<dbReference type="Pfam" id="PF10294">
    <property type="entry name" value="Methyltransf_16"/>
    <property type="match status" value="1"/>
</dbReference>
<dbReference type="PANTHER" id="PTHR23072:SF0">
    <property type="entry name" value="GPI ETHANOLAMINE PHOSPHATE TRANSFERASE 2"/>
    <property type="match status" value="1"/>
</dbReference>
<accession>A0AAD4N5B0</accession>
<dbReference type="Pfam" id="PF19316">
    <property type="entry name" value="PIGO_PIGG"/>
    <property type="match status" value="2"/>
</dbReference>
<evidence type="ECO:0000256" key="3">
    <source>
        <dbReference type="ARBA" id="ARBA00005315"/>
    </source>
</evidence>
<dbReference type="CDD" id="cd16024">
    <property type="entry name" value="GPI_EPT_2"/>
    <property type="match status" value="1"/>
</dbReference>
<dbReference type="InterPro" id="IPR045687">
    <property type="entry name" value="PIGG/GPI7_C"/>
</dbReference>
<evidence type="ECO:0000256" key="11">
    <source>
        <dbReference type="ARBA" id="ARBA00022989"/>
    </source>
</evidence>
<keyword evidence="10" id="KW-0256">Endoplasmic reticulum</keyword>
<feature type="domain" description="GPI ethanolamine phosphate transferase 2 C-terminal" evidence="17">
    <location>
        <begin position="668"/>
        <end position="756"/>
    </location>
</feature>
<reference evidence="18" key="1">
    <citation type="submission" date="2022-01" db="EMBL/GenBank/DDBJ databases">
        <title>Genome Sequence Resource for Two Populations of Ditylenchus destructor, the Migratory Endoparasitic Phytonematode.</title>
        <authorList>
            <person name="Zhang H."/>
            <person name="Lin R."/>
            <person name="Xie B."/>
        </authorList>
    </citation>
    <scope>NUCLEOTIDE SEQUENCE</scope>
    <source>
        <strain evidence="18">BazhouSP</strain>
    </source>
</reference>
<dbReference type="InterPro" id="IPR039527">
    <property type="entry name" value="PIGG/GPI7"/>
</dbReference>
<dbReference type="PANTHER" id="PTHR23072">
    <property type="entry name" value="PHOSPHATIDYLINOSITOL GLYCAN-RELATED"/>
    <property type="match status" value="1"/>
</dbReference>
<comment type="similarity">
    <text evidence="4">Belongs to the eukaryotic-type N-acetylglucosamine kinase family.</text>
</comment>
<keyword evidence="19" id="KW-1185">Reference proteome</keyword>
<dbReference type="EC" id="2.7.1.59" evidence="5"/>
<dbReference type="SUPFAM" id="SSF53649">
    <property type="entry name" value="Alkaline phosphatase-like"/>
    <property type="match status" value="1"/>
</dbReference>
<protein>
    <recommendedName>
        <fullName evidence="6">N-acetyl-D-glucosamine kinase</fullName>
        <ecNumber evidence="5">2.7.1.59</ecNumber>
    </recommendedName>
    <alternativeName>
        <fullName evidence="14">GlcNAc kinase</fullName>
    </alternativeName>
</protein>
<proteinExistence type="inferred from homology"/>
<dbReference type="InterPro" id="IPR037674">
    <property type="entry name" value="PIG-G_N"/>
</dbReference>
<name>A0AAD4N5B0_9BILA</name>
<sequence length="1334" mass="150000">MKKFAWIASAILLQFIAILLFGRGFLPQKPKRIVLEEVNETTKADICPIAKPSSLKNLVIMVVDAFRDEFLFKSTTMRRTRQLIQSGEAKAFRSHVQSPTVTTPRIKALLSGTVPLFSELLLNFASNEYTEDNWLKRAKNDNKRILFYGDEVWMKMLPNGIFEPRSEGVDSFYVKDYTDVDNNVTRYLDREFTPRGINSWDILILHYLGLDHVGHSLGGEHPQIDLKLDEMDEIIFNISHSLTRYRASDEFAIFVLGDHGMSLEGNHGGNSEMETHVPVIVIKPEMGSSISDVVPAALIEQIDLVPVWCALSNTRTMPFDNLGVSFLPLIEPDLGIATSGVIQNVKQYIAYLKGYHFESDVKPNLDMLYDCLQTLHESCSITQSSIREKSVRQTLSKCHTLMKITQDEILGPLSNYLHNFLLAGIAVSFIGTLILFIATFEIRKLPRKCFWLILAQPFLMFASSFTEEEHDIWYFQLPLILCNLLWNHLNSMDTKTGSTKKSTTISRKKFINSMLHGNGKWLITILVLHRIAQNTFSLQRRRWLLFPTDKTFDIGFEFSSMINFTHIASHQFLWSTINVFVALATIGTLCFHNVLTSVRYGTKPSQWPVWIGFLCILLIKTLNSPFSSEFLGRVVQITVIWLFISLNFSPAFVLWLLYIAKLELYHLFVISWIIGYTFGKISQDLNSLESSFLLHCTTSAAFFYTGNSNSIASIDISVGYAGLSSYQPMLIGLQIVLNAYAGPICVFLGWYTAKSLACTKNFSKSPQSYLDPKSFRGRPSLFYTCLAEVLPPLLTFRSTILLSCEFIASNKHLWEGKVILELGAGATALPSLTVLRCGAKEAWISEQCHLQKAFEYIERNINRNFLDAVDKTRAKIVGLNWGCDESIQQFLNQTTQLDFIFGSDVFFDPCVFSPLIKTIRRLLDKFPQAEFYFAYQIRDSDWNIEDLLLLNNLKSLEKYSPHCLLKTTMALPADSAPTLNVPENTSKLPVIAGVEGGATKSTLVFLDSSGKKLGQWDGSALNCLLNGIEWTADRIAEWVRSSAQELNIQLPIDSLGMGLSGAEDETSNQRMLEHLRSKHLDVAKNFFLSSDSVVVAATAFDMNRGGVVLIAGTGSTCRLIKADGSVHSVGGWGHLIGDGGSGYWITMRAVQKIFDSDDGLITLKMDTSKVKKELLKHFELKNKLEILDILYGQQFVKPRIASFCAALATLAQTDAFAAGMFHDAGNILAKHVLAISRHMDKEMFENVPVLVIGSVFKSWPLLKPGFMECISTHRNSAPFESAKNIKRISLFQLRESPAVGAALLAYRHSPLYTSDAIRPFENAETFDQLWVDFV</sequence>
<evidence type="ECO:0000259" key="16">
    <source>
        <dbReference type="Pfam" id="PF01869"/>
    </source>
</evidence>
<dbReference type="InterPro" id="IPR043129">
    <property type="entry name" value="ATPase_NBD"/>
</dbReference>
<evidence type="ECO:0000256" key="8">
    <source>
        <dbReference type="ARBA" id="ARBA00022679"/>
    </source>
</evidence>
<feature type="transmembrane region" description="Helical" evidence="15">
    <location>
        <begin position="572"/>
        <end position="595"/>
    </location>
</feature>
<dbReference type="InterPro" id="IPR019410">
    <property type="entry name" value="Methyltransf_16"/>
</dbReference>
<evidence type="ECO:0000313" key="18">
    <source>
        <dbReference type="EMBL" id="KAI1711907.1"/>
    </source>
</evidence>
<dbReference type="Gene3D" id="3.40.50.150">
    <property type="entry name" value="Vaccinia Virus protein VP39"/>
    <property type="match status" value="1"/>
</dbReference>
<dbReference type="InterPro" id="IPR002591">
    <property type="entry name" value="Phosphodiest/P_Trfase"/>
</dbReference>
<keyword evidence="9 15" id="KW-0812">Transmembrane</keyword>
<evidence type="ECO:0000313" key="19">
    <source>
        <dbReference type="Proteomes" id="UP001201812"/>
    </source>
</evidence>
<evidence type="ECO:0000256" key="1">
    <source>
        <dbReference type="ARBA" id="ARBA00004477"/>
    </source>
</evidence>
<dbReference type="Gene3D" id="3.30.420.40">
    <property type="match status" value="2"/>
</dbReference>
<dbReference type="InterPro" id="IPR017850">
    <property type="entry name" value="Alkaline_phosphatase_core_sf"/>
</dbReference>
<dbReference type="GO" id="GO:0051267">
    <property type="term" value="F:CP2 mannose-ethanolamine phosphotransferase activity"/>
    <property type="evidence" value="ECO:0007669"/>
    <property type="project" value="TreeGrafter"/>
</dbReference>
<evidence type="ECO:0000256" key="14">
    <source>
        <dbReference type="ARBA" id="ARBA00031123"/>
    </source>
</evidence>
<comment type="subcellular location">
    <subcellularLocation>
        <location evidence="1">Endoplasmic reticulum membrane</location>
        <topology evidence="1">Multi-pass membrane protein</topology>
    </subcellularLocation>
</comment>
<evidence type="ECO:0000256" key="6">
    <source>
        <dbReference type="ARBA" id="ARBA00014974"/>
    </source>
</evidence>
<comment type="caution">
    <text evidence="18">The sequence shown here is derived from an EMBL/GenBank/DDBJ whole genome shotgun (WGS) entry which is preliminary data.</text>
</comment>
<keyword evidence="12 15" id="KW-0472">Membrane</keyword>
<keyword evidence="7" id="KW-0337">GPI-anchor biosynthesis</keyword>
<dbReference type="InterPro" id="IPR029063">
    <property type="entry name" value="SAM-dependent_MTases_sf"/>
</dbReference>
<comment type="pathway">
    <text evidence="2">Glycolipid biosynthesis; glycosylphosphatidylinositol-anchor biosynthesis.</text>
</comment>
<feature type="transmembrane region" description="Helical" evidence="15">
    <location>
        <begin position="664"/>
        <end position="681"/>
    </location>
</feature>
<evidence type="ECO:0000256" key="10">
    <source>
        <dbReference type="ARBA" id="ARBA00022824"/>
    </source>
</evidence>
<feature type="domain" description="GPI ethanolamine phosphate transferase 2 C-terminal" evidence="17">
    <location>
        <begin position="414"/>
        <end position="496"/>
    </location>
</feature>
<feature type="transmembrane region" description="Helical" evidence="15">
    <location>
        <begin position="701"/>
        <end position="723"/>
    </location>
</feature>
<evidence type="ECO:0000256" key="7">
    <source>
        <dbReference type="ARBA" id="ARBA00022502"/>
    </source>
</evidence>
<keyword evidence="8" id="KW-0808">Transferase</keyword>
<feature type="transmembrane region" description="Helical" evidence="15">
    <location>
        <begin position="510"/>
        <end position="532"/>
    </location>
</feature>
<feature type="transmembrane region" description="Helical" evidence="15">
    <location>
        <begin position="449"/>
        <end position="466"/>
    </location>
</feature>
<evidence type="ECO:0000256" key="9">
    <source>
        <dbReference type="ARBA" id="ARBA00022692"/>
    </source>
</evidence>
<dbReference type="Pfam" id="PF01869">
    <property type="entry name" value="BcrAD_BadFG"/>
    <property type="match status" value="1"/>
</dbReference>
<feature type="domain" description="ATPase BadF/BadG/BcrA/BcrD type" evidence="16">
    <location>
        <begin position="993"/>
        <end position="1305"/>
    </location>
</feature>
<organism evidence="18 19">
    <name type="scientific">Ditylenchus destructor</name>
    <dbReference type="NCBI Taxonomy" id="166010"/>
    <lineage>
        <taxon>Eukaryota</taxon>
        <taxon>Metazoa</taxon>
        <taxon>Ecdysozoa</taxon>
        <taxon>Nematoda</taxon>
        <taxon>Chromadorea</taxon>
        <taxon>Rhabditida</taxon>
        <taxon>Tylenchina</taxon>
        <taxon>Tylenchomorpha</taxon>
        <taxon>Sphaerularioidea</taxon>
        <taxon>Anguinidae</taxon>
        <taxon>Anguininae</taxon>
        <taxon>Ditylenchus</taxon>
    </lineage>
</organism>